<name>A0A0V0H4E5_SOLCH</name>
<sequence length="60" mass="7122">MCKELKKSIMTSTSFAIVMLHPQNNKEMHVYLLISYLNLLLVLSFQIVHHNLHIFFQLCF</sequence>
<dbReference type="AlphaFoldDB" id="A0A0V0H4E5"/>
<evidence type="ECO:0000256" key="1">
    <source>
        <dbReference type="SAM" id="Phobius"/>
    </source>
</evidence>
<keyword evidence="1" id="KW-1133">Transmembrane helix</keyword>
<keyword evidence="1" id="KW-0812">Transmembrane</keyword>
<accession>A0A0V0H4E5</accession>
<dbReference type="EMBL" id="GEDG01026612">
    <property type="protein sequence ID" value="JAP14406.1"/>
    <property type="molecule type" value="Transcribed_RNA"/>
</dbReference>
<feature type="transmembrane region" description="Helical" evidence="1">
    <location>
        <begin position="30"/>
        <end position="48"/>
    </location>
</feature>
<organism evidence="2">
    <name type="scientific">Solanum chacoense</name>
    <name type="common">Chaco potato</name>
    <dbReference type="NCBI Taxonomy" id="4108"/>
    <lineage>
        <taxon>Eukaryota</taxon>
        <taxon>Viridiplantae</taxon>
        <taxon>Streptophyta</taxon>
        <taxon>Embryophyta</taxon>
        <taxon>Tracheophyta</taxon>
        <taxon>Spermatophyta</taxon>
        <taxon>Magnoliopsida</taxon>
        <taxon>eudicotyledons</taxon>
        <taxon>Gunneridae</taxon>
        <taxon>Pentapetalae</taxon>
        <taxon>asterids</taxon>
        <taxon>lamiids</taxon>
        <taxon>Solanales</taxon>
        <taxon>Solanaceae</taxon>
        <taxon>Solanoideae</taxon>
        <taxon>Solaneae</taxon>
        <taxon>Solanum</taxon>
    </lineage>
</organism>
<reference evidence="2" key="1">
    <citation type="submission" date="2015-12" db="EMBL/GenBank/DDBJ databases">
        <title>Gene expression during late stages of embryo sac development: a critical building block for successful pollen-pistil interactions.</title>
        <authorList>
            <person name="Liu Y."/>
            <person name="Joly V."/>
            <person name="Sabar M."/>
            <person name="Matton D.P."/>
        </authorList>
    </citation>
    <scope>NUCLEOTIDE SEQUENCE</scope>
</reference>
<protein>
    <submittedName>
        <fullName evidence="2">Putative ovule protein</fullName>
    </submittedName>
</protein>
<evidence type="ECO:0000313" key="2">
    <source>
        <dbReference type="EMBL" id="JAP14406.1"/>
    </source>
</evidence>
<keyword evidence="1" id="KW-0472">Membrane</keyword>
<proteinExistence type="predicted"/>